<accession>A0ABS8UY48</accession>
<dbReference type="Proteomes" id="UP000823775">
    <property type="component" value="Unassembled WGS sequence"/>
</dbReference>
<dbReference type="EMBL" id="JACEIK010002873">
    <property type="protein sequence ID" value="MCD9639237.1"/>
    <property type="molecule type" value="Genomic_DNA"/>
</dbReference>
<feature type="non-terminal residue" evidence="1">
    <location>
        <position position="1"/>
    </location>
</feature>
<keyword evidence="2" id="KW-1185">Reference proteome</keyword>
<dbReference type="Gene3D" id="3.30.200.20">
    <property type="entry name" value="Phosphorylase Kinase, domain 1"/>
    <property type="match status" value="1"/>
</dbReference>
<reference evidence="1 2" key="1">
    <citation type="journal article" date="2021" name="BMC Genomics">
        <title>Datura genome reveals duplications of psychoactive alkaloid biosynthetic genes and high mutation rate following tissue culture.</title>
        <authorList>
            <person name="Rajewski A."/>
            <person name="Carter-House D."/>
            <person name="Stajich J."/>
            <person name="Litt A."/>
        </authorList>
    </citation>
    <scope>NUCLEOTIDE SEQUENCE [LARGE SCALE GENOMIC DNA]</scope>
    <source>
        <strain evidence="1">AR-01</strain>
    </source>
</reference>
<evidence type="ECO:0000313" key="2">
    <source>
        <dbReference type="Proteomes" id="UP000823775"/>
    </source>
</evidence>
<comment type="caution">
    <text evidence="1">The sequence shown here is derived from an EMBL/GenBank/DDBJ whole genome shotgun (WGS) entry which is preliminary data.</text>
</comment>
<organism evidence="1 2">
    <name type="scientific">Datura stramonium</name>
    <name type="common">Jimsonweed</name>
    <name type="synonym">Common thornapple</name>
    <dbReference type="NCBI Taxonomy" id="4076"/>
    <lineage>
        <taxon>Eukaryota</taxon>
        <taxon>Viridiplantae</taxon>
        <taxon>Streptophyta</taxon>
        <taxon>Embryophyta</taxon>
        <taxon>Tracheophyta</taxon>
        <taxon>Spermatophyta</taxon>
        <taxon>Magnoliopsida</taxon>
        <taxon>eudicotyledons</taxon>
        <taxon>Gunneridae</taxon>
        <taxon>Pentapetalae</taxon>
        <taxon>asterids</taxon>
        <taxon>lamiids</taxon>
        <taxon>Solanales</taxon>
        <taxon>Solanaceae</taxon>
        <taxon>Solanoideae</taxon>
        <taxon>Datureae</taxon>
        <taxon>Datura</taxon>
    </lineage>
</organism>
<protein>
    <submittedName>
        <fullName evidence="1">Uncharacterized protein</fullName>
    </submittedName>
</protein>
<sequence length="136" mass="15270">LHGRMYKILEKVHAEYMKIERAVLTKIDHPFVVQLRYSFQAFAQLLQVPHDGAHDNTVTGDGFRIFGSWEAEIQEEPQETPVAPGQLTPVKISHFNAVLCDFGTAGPSDEEAKLFSFGYVDPKSMRIGNVLNVIKV</sequence>
<proteinExistence type="predicted"/>
<gene>
    <name evidence="1" type="ORF">HAX54_023640</name>
</gene>
<evidence type="ECO:0000313" key="1">
    <source>
        <dbReference type="EMBL" id="MCD9639237.1"/>
    </source>
</evidence>
<name>A0ABS8UY48_DATST</name>